<feature type="domain" description="RING-type" evidence="21">
    <location>
        <begin position="35"/>
        <end position="75"/>
    </location>
</feature>
<reference evidence="23 24" key="1">
    <citation type="submission" date="2021-08" db="EMBL/GenBank/DDBJ databases">
        <title>Draft Genome Sequence of Phanerochaete sordida strain YK-624.</title>
        <authorList>
            <person name="Mori T."/>
            <person name="Dohra H."/>
            <person name="Suzuki T."/>
            <person name="Kawagishi H."/>
            <person name="Hirai H."/>
        </authorList>
    </citation>
    <scope>NUCLEOTIDE SEQUENCE [LARGE SCALE GENOMIC DNA]</scope>
    <source>
        <strain evidence="23 24">YK-624</strain>
    </source>
</reference>
<evidence type="ECO:0000256" key="18">
    <source>
        <dbReference type="ARBA" id="ARBA00082369"/>
    </source>
</evidence>
<dbReference type="InterPro" id="IPR004580">
    <property type="entry name" value="Rad18_fungi"/>
</dbReference>
<evidence type="ECO:0000256" key="2">
    <source>
        <dbReference type="ARBA" id="ARBA00004123"/>
    </source>
</evidence>
<evidence type="ECO:0000313" key="24">
    <source>
        <dbReference type="Proteomes" id="UP000703269"/>
    </source>
</evidence>
<comment type="subcellular location">
    <subcellularLocation>
        <location evidence="2">Nucleus</location>
    </subcellularLocation>
</comment>
<comment type="catalytic activity">
    <reaction evidence="1">
        <text>S-ubiquitinyl-[E2 ubiquitin-conjugating enzyme]-L-cysteine + [acceptor protein]-L-lysine = [E2 ubiquitin-conjugating enzyme]-L-cysteine + N(6)-ubiquitinyl-[acceptor protein]-L-lysine.</text>
        <dbReference type="EC" id="2.3.2.27"/>
    </reaction>
</comment>
<dbReference type="GO" id="GO:0003697">
    <property type="term" value="F:single-stranded DNA binding"/>
    <property type="evidence" value="ECO:0007669"/>
    <property type="project" value="InterPro"/>
</dbReference>
<dbReference type="InterPro" id="IPR006642">
    <property type="entry name" value="Rad18_UBZ4"/>
</dbReference>
<evidence type="ECO:0000259" key="22">
    <source>
        <dbReference type="PROSITE" id="PS50800"/>
    </source>
</evidence>
<evidence type="ECO:0000256" key="20">
    <source>
        <dbReference type="SAM" id="MobiDB-lite"/>
    </source>
</evidence>
<keyword evidence="10 19" id="KW-0863">Zinc-finger</keyword>
<dbReference type="GO" id="GO:0006301">
    <property type="term" value="P:DNA damage tolerance"/>
    <property type="evidence" value="ECO:0007669"/>
    <property type="project" value="InterPro"/>
</dbReference>
<dbReference type="Proteomes" id="UP000703269">
    <property type="component" value="Unassembled WGS sequence"/>
</dbReference>
<name>A0A9P3G5H6_9APHY</name>
<keyword evidence="7" id="KW-0808">Transferase</keyword>
<evidence type="ECO:0000256" key="1">
    <source>
        <dbReference type="ARBA" id="ARBA00000900"/>
    </source>
</evidence>
<protein>
    <recommendedName>
        <fullName evidence="6">Postreplication repair E3 ubiquitin-protein ligase RAD18</fullName>
        <ecNumber evidence="5">2.3.2.27</ecNumber>
    </recommendedName>
    <alternativeName>
        <fullName evidence="17">Postreplication repair E3 ubiquitin-protein ligase rad18</fullName>
    </alternativeName>
    <alternativeName>
        <fullName evidence="16 18">RING-type E3 ubiquitin transferase RAD18</fullName>
    </alternativeName>
</protein>
<dbReference type="EMBL" id="BPQB01000008">
    <property type="protein sequence ID" value="GJE87930.1"/>
    <property type="molecule type" value="Genomic_DNA"/>
</dbReference>
<evidence type="ECO:0000256" key="15">
    <source>
        <dbReference type="ARBA" id="ARBA00023242"/>
    </source>
</evidence>
<evidence type="ECO:0000256" key="5">
    <source>
        <dbReference type="ARBA" id="ARBA00012483"/>
    </source>
</evidence>
<dbReference type="InterPro" id="IPR003034">
    <property type="entry name" value="SAP_dom"/>
</dbReference>
<dbReference type="PANTHER" id="PTHR14134:SF2">
    <property type="entry name" value="E3 UBIQUITIN-PROTEIN LIGASE RAD18"/>
    <property type="match status" value="1"/>
</dbReference>
<evidence type="ECO:0000256" key="7">
    <source>
        <dbReference type="ARBA" id="ARBA00022679"/>
    </source>
</evidence>
<dbReference type="PROSITE" id="PS50800">
    <property type="entry name" value="SAP"/>
    <property type="match status" value="1"/>
</dbReference>
<dbReference type="InterPro" id="IPR013083">
    <property type="entry name" value="Znf_RING/FYVE/PHD"/>
</dbReference>
<evidence type="ECO:0000256" key="10">
    <source>
        <dbReference type="ARBA" id="ARBA00022771"/>
    </source>
</evidence>
<evidence type="ECO:0000256" key="13">
    <source>
        <dbReference type="ARBA" id="ARBA00023125"/>
    </source>
</evidence>
<evidence type="ECO:0000256" key="14">
    <source>
        <dbReference type="ARBA" id="ARBA00023204"/>
    </source>
</evidence>
<dbReference type="GO" id="GO:0097505">
    <property type="term" value="C:Rad6-Rad18 complex"/>
    <property type="evidence" value="ECO:0007669"/>
    <property type="project" value="TreeGrafter"/>
</dbReference>
<feature type="region of interest" description="Disordered" evidence="20">
    <location>
        <begin position="314"/>
        <end position="398"/>
    </location>
</feature>
<proteinExistence type="inferred from homology"/>
<feature type="compositionally biased region" description="Basic and acidic residues" evidence="20">
    <location>
        <begin position="389"/>
        <end position="398"/>
    </location>
</feature>
<dbReference type="GO" id="GO:0006281">
    <property type="term" value="P:DNA repair"/>
    <property type="evidence" value="ECO:0007669"/>
    <property type="project" value="UniProtKB-KW"/>
</dbReference>
<evidence type="ECO:0000256" key="6">
    <source>
        <dbReference type="ARBA" id="ARBA00015551"/>
    </source>
</evidence>
<feature type="compositionally biased region" description="Polar residues" evidence="20">
    <location>
        <begin position="193"/>
        <end position="202"/>
    </location>
</feature>
<evidence type="ECO:0000256" key="16">
    <source>
        <dbReference type="ARBA" id="ARBA00031783"/>
    </source>
</evidence>
<dbReference type="GO" id="GO:0008270">
    <property type="term" value="F:zinc ion binding"/>
    <property type="evidence" value="ECO:0007669"/>
    <property type="project" value="UniProtKB-KW"/>
</dbReference>
<dbReference type="InterPro" id="IPR001841">
    <property type="entry name" value="Znf_RING"/>
</dbReference>
<evidence type="ECO:0000256" key="17">
    <source>
        <dbReference type="ARBA" id="ARBA00074353"/>
    </source>
</evidence>
<comment type="similarity">
    <text evidence="4">Belongs to the RAD18 family.</text>
</comment>
<feature type="compositionally biased region" description="Basic and acidic residues" evidence="20">
    <location>
        <begin position="314"/>
        <end position="339"/>
    </location>
</feature>
<dbReference type="GO" id="GO:0005634">
    <property type="term" value="C:nucleus"/>
    <property type="evidence" value="ECO:0007669"/>
    <property type="project" value="UniProtKB-SubCell"/>
</dbReference>
<dbReference type="InterPro" id="IPR039577">
    <property type="entry name" value="Rad18"/>
</dbReference>
<dbReference type="EC" id="2.3.2.27" evidence="5"/>
<dbReference type="OrthoDB" id="9049620at2759"/>
<accession>A0A9P3G5H6</accession>
<evidence type="ECO:0000256" key="9">
    <source>
        <dbReference type="ARBA" id="ARBA00022763"/>
    </source>
</evidence>
<evidence type="ECO:0000313" key="23">
    <source>
        <dbReference type="EMBL" id="GJE87930.1"/>
    </source>
</evidence>
<gene>
    <name evidence="23" type="ORF">PsYK624_040130</name>
</gene>
<dbReference type="Gene3D" id="3.30.40.10">
    <property type="entry name" value="Zinc/RING finger domain, C3HC4 (zinc finger)"/>
    <property type="match status" value="1"/>
</dbReference>
<dbReference type="GO" id="GO:0006513">
    <property type="term" value="P:protein monoubiquitination"/>
    <property type="evidence" value="ECO:0007669"/>
    <property type="project" value="InterPro"/>
</dbReference>
<keyword evidence="8" id="KW-0479">Metal-binding</keyword>
<evidence type="ECO:0000256" key="19">
    <source>
        <dbReference type="PROSITE-ProRule" id="PRU00175"/>
    </source>
</evidence>
<evidence type="ECO:0000256" key="11">
    <source>
        <dbReference type="ARBA" id="ARBA00022786"/>
    </source>
</evidence>
<evidence type="ECO:0000256" key="3">
    <source>
        <dbReference type="ARBA" id="ARBA00004906"/>
    </source>
</evidence>
<feature type="domain" description="SAP" evidence="22">
    <location>
        <begin position="250"/>
        <end position="284"/>
    </location>
</feature>
<keyword evidence="12" id="KW-0862">Zinc</keyword>
<keyword evidence="13" id="KW-0238">DNA-binding</keyword>
<dbReference type="PROSITE" id="PS50089">
    <property type="entry name" value="ZF_RING_2"/>
    <property type="match status" value="1"/>
</dbReference>
<dbReference type="SMART" id="SM00734">
    <property type="entry name" value="ZnF_Rad18"/>
    <property type="match status" value="1"/>
</dbReference>
<comment type="caution">
    <text evidence="23">The sequence shown here is derived from an EMBL/GenBank/DDBJ whole genome shotgun (WGS) entry which is preliminary data.</text>
</comment>
<keyword evidence="9" id="KW-0227">DNA damage</keyword>
<dbReference type="GO" id="GO:0061630">
    <property type="term" value="F:ubiquitin protein ligase activity"/>
    <property type="evidence" value="ECO:0007669"/>
    <property type="project" value="UniProtKB-EC"/>
</dbReference>
<feature type="region of interest" description="Disordered" evidence="20">
    <location>
        <begin position="193"/>
        <end position="243"/>
    </location>
</feature>
<dbReference type="AlphaFoldDB" id="A0A9P3G5H6"/>
<evidence type="ECO:0000256" key="4">
    <source>
        <dbReference type="ARBA" id="ARBA00009506"/>
    </source>
</evidence>
<sequence length="398" mass="43600">MSDAASKFLDADIPDPTDFSADAPGLRQLDEALRCTMCRELFQAPVTVNCTHGHCFCSYCIRDALATKPECPLCRGQISEVQIRKNPAMEDAVKAWNVARPFVLQILRERADAEAAAAARIKASANSEKPKFKKRKITSESNSDDDIVEIGEPPASSPSIQPGSSSVVLCPLCNKNVPLKTINNHIDAGCPSPASSGLTSPCSPLPKDKGKQKQQWSQLFQGAPAARKGKGKARGHPLEEQAEPLPKIAYDTVTQKRLRDVLEEYGLAATGDRQTMAARHARFVNMYNANLDASEGQRKSVKQLQIEMKRWDEAEEKRKTRKKVDAKDIDSEEYQRENKSTFAKLVQAARAGAQKRPTPPSSSPLTSLPPESSPVPPENGIDSSQQSAENHEVMVLED</sequence>
<keyword evidence="24" id="KW-1185">Reference proteome</keyword>
<keyword evidence="15" id="KW-0539">Nucleus</keyword>
<dbReference type="SUPFAM" id="SSF57850">
    <property type="entry name" value="RING/U-box"/>
    <property type="match status" value="1"/>
</dbReference>
<feature type="region of interest" description="Disordered" evidence="20">
    <location>
        <begin position="124"/>
        <end position="162"/>
    </location>
</feature>
<evidence type="ECO:0000259" key="21">
    <source>
        <dbReference type="PROSITE" id="PS50089"/>
    </source>
</evidence>
<organism evidence="23 24">
    <name type="scientific">Phanerochaete sordida</name>
    <dbReference type="NCBI Taxonomy" id="48140"/>
    <lineage>
        <taxon>Eukaryota</taxon>
        <taxon>Fungi</taxon>
        <taxon>Dikarya</taxon>
        <taxon>Basidiomycota</taxon>
        <taxon>Agaricomycotina</taxon>
        <taxon>Agaricomycetes</taxon>
        <taxon>Polyporales</taxon>
        <taxon>Phanerochaetaceae</taxon>
        <taxon>Phanerochaete</taxon>
    </lineage>
</organism>
<dbReference type="NCBIfam" id="TIGR00599">
    <property type="entry name" value="rad18"/>
    <property type="match status" value="1"/>
</dbReference>
<evidence type="ECO:0000256" key="8">
    <source>
        <dbReference type="ARBA" id="ARBA00022723"/>
    </source>
</evidence>
<feature type="compositionally biased region" description="Low complexity" evidence="20">
    <location>
        <begin position="153"/>
        <end position="162"/>
    </location>
</feature>
<keyword evidence="14" id="KW-0234">DNA repair</keyword>
<keyword evidence="11" id="KW-0833">Ubl conjugation pathway</keyword>
<evidence type="ECO:0000256" key="12">
    <source>
        <dbReference type="ARBA" id="ARBA00022833"/>
    </source>
</evidence>
<dbReference type="FunFam" id="3.30.40.10:FF:000172">
    <property type="entry name" value="E3 ubiquitin-protein ligase RAD18"/>
    <property type="match status" value="1"/>
</dbReference>
<dbReference type="PANTHER" id="PTHR14134">
    <property type="entry name" value="E3 UBIQUITIN-PROTEIN LIGASE RAD18"/>
    <property type="match status" value="1"/>
</dbReference>
<comment type="pathway">
    <text evidence="3">Protein modification; protein ubiquitination.</text>
</comment>